<dbReference type="OrthoDB" id="9803803at2"/>
<dbReference type="Proteomes" id="UP000235005">
    <property type="component" value="Unassembled WGS sequence"/>
</dbReference>
<keyword evidence="5" id="KW-1185">Reference proteome</keyword>
<evidence type="ECO:0000313" key="5">
    <source>
        <dbReference type="Proteomes" id="UP000235005"/>
    </source>
</evidence>
<proteinExistence type="inferred from homology"/>
<keyword evidence="1" id="KW-0378">Hydrolase</keyword>
<dbReference type="Gene3D" id="3.60.110.10">
    <property type="entry name" value="Carbon-nitrogen hydrolase"/>
    <property type="match status" value="1"/>
</dbReference>
<dbReference type="RefSeq" id="WP_075999767.1">
    <property type="nucleotide sequence ID" value="NZ_PKUS01000001.1"/>
</dbReference>
<dbReference type="EMBL" id="PKUS01000001">
    <property type="protein sequence ID" value="PLW70918.1"/>
    <property type="molecule type" value="Genomic_DNA"/>
</dbReference>
<dbReference type="PANTHER" id="PTHR43674">
    <property type="entry name" value="NITRILASE C965.09-RELATED"/>
    <property type="match status" value="1"/>
</dbReference>
<dbReference type="InterPro" id="IPR017755">
    <property type="entry name" value="N-carbamoylputrescine_amidase"/>
</dbReference>
<protein>
    <submittedName>
        <fullName evidence="4">N-carbamoylputrescine amidase</fullName>
    </submittedName>
</protein>
<dbReference type="InterPro" id="IPR050345">
    <property type="entry name" value="Aliph_Amidase/BUP"/>
</dbReference>
<gene>
    <name evidence="4" type="primary">aguB</name>
    <name evidence="4" type="ORF">C0039_01985</name>
</gene>
<evidence type="ECO:0000259" key="3">
    <source>
        <dbReference type="PROSITE" id="PS50263"/>
    </source>
</evidence>
<dbReference type="NCBIfam" id="TIGR03381">
    <property type="entry name" value="agmatine_aguB"/>
    <property type="match status" value="1"/>
</dbReference>
<dbReference type="GO" id="GO:0033388">
    <property type="term" value="P:putrescine biosynthetic process from arginine"/>
    <property type="evidence" value="ECO:0007669"/>
    <property type="project" value="TreeGrafter"/>
</dbReference>
<sequence length="293" mass="32561">MTRSVTFAATQLTTSWDLEDNQRKAEVAVREAHAAGAQVILLQELFATPYFCKTQQYHHLDLAAPLAGNPLVERFARLAAELQVVLPLSYYERDTNTFFNSLVMIDADGTVMDNYRKSHIPDGPGYCEKFYFTPGDTGFKVWKTRYGVFGAGICWDQWFPETARCCALMGAEAMLYPTAIGSEPQDPSLDSSAHWQRVMQGHAAANVIPVIASNRTGTEEDDGITTHFYGSSFITDHTGEKIAEAGREEEKILLASIDLDEAASYRRAWGLFRDRRPDLYAPIGHNACSADDG</sequence>
<comment type="similarity">
    <text evidence="2">Belongs to the carbon-nitrogen hydrolase superfamily.</text>
</comment>
<dbReference type="InterPro" id="IPR003010">
    <property type="entry name" value="C-N_Hydrolase"/>
</dbReference>
<dbReference type="PANTHER" id="PTHR43674:SF2">
    <property type="entry name" value="BETA-UREIDOPROPIONASE"/>
    <property type="match status" value="1"/>
</dbReference>
<evidence type="ECO:0000256" key="1">
    <source>
        <dbReference type="ARBA" id="ARBA00022801"/>
    </source>
</evidence>
<comment type="caution">
    <text evidence="4">The sequence shown here is derived from an EMBL/GenBank/DDBJ whole genome shotgun (WGS) entry which is preliminary data.</text>
</comment>
<evidence type="ECO:0000313" key="4">
    <source>
        <dbReference type="EMBL" id="PLW70918.1"/>
    </source>
</evidence>
<dbReference type="InterPro" id="IPR036526">
    <property type="entry name" value="C-N_Hydrolase_sf"/>
</dbReference>
<feature type="domain" description="CN hydrolase" evidence="3">
    <location>
        <begin position="5"/>
        <end position="259"/>
    </location>
</feature>
<organism evidence="4 5">
    <name type="scientific">Pseudohalioglobus lutimaris</name>
    <dbReference type="NCBI Taxonomy" id="1737061"/>
    <lineage>
        <taxon>Bacteria</taxon>
        <taxon>Pseudomonadati</taxon>
        <taxon>Pseudomonadota</taxon>
        <taxon>Gammaproteobacteria</taxon>
        <taxon>Cellvibrionales</taxon>
        <taxon>Halieaceae</taxon>
        <taxon>Pseudohalioglobus</taxon>
    </lineage>
</organism>
<evidence type="ECO:0000256" key="2">
    <source>
        <dbReference type="ARBA" id="ARBA00034122"/>
    </source>
</evidence>
<dbReference type="PROSITE" id="PS50263">
    <property type="entry name" value="CN_HYDROLASE"/>
    <property type="match status" value="1"/>
</dbReference>
<name>A0A2N5X8Y6_9GAMM</name>
<reference evidence="4 5" key="1">
    <citation type="submission" date="2018-01" db="EMBL/GenBank/DDBJ databases">
        <title>The draft genome sequence of Halioglobus lutimaris HF004.</title>
        <authorList>
            <person name="Du Z.-J."/>
            <person name="Shi M.-J."/>
        </authorList>
    </citation>
    <scope>NUCLEOTIDE SEQUENCE [LARGE SCALE GENOMIC DNA]</scope>
    <source>
        <strain evidence="4 5">HF004</strain>
    </source>
</reference>
<dbReference type="Pfam" id="PF00795">
    <property type="entry name" value="CN_hydrolase"/>
    <property type="match status" value="1"/>
</dbReference>
<dbReference type="GO" id="GO:0050126">
    <property type="term" value="F:N-carbamoylputrescine amidase activity"/>
    <property type="evidence" value="ECO:0007669"/>
    <property type="project" value="InterPro"/>
</dbReference>
<accession>A0A2N5X8Y6</accession>
<dbReference type="SUPFAM" id="SSF56317">
    <property type="entry name" value="Carbon-nitrogen hydrolase"/>
    <property type="match status" value="1"/>
</dbReference>
<dbReference type="AlphaFoldDB" id="A0A2N5X8Y6"/>
<dbReference type="CDD" id="cd07573">
    <property type="entry name" value="CPA"/>
    <property type="match status" value="1"/>
</dbReference>